<proteinExistence type="predicted"/>
<accession>A0AAU9ML63</accession>
<dbReference type="Proteomes" id="UP001157418">
    <property type="component" value="Unassembled WGS sequence"/>
</dbReference>
<dbReference type="EMBL" id="CAKMRJ010002223">
    <property type="protein sequence ID" value="CAH1426221.1"/>
    <property type="molecule type" value="Genomic_DNA"/>
</dbReference>
<name>A0AAU9ML63_9ASTR</name>
<dbReference type="PROSITE" id="PS00297">
    <property type="entry name" value="HSP70_1"/>
    <property type="match status" value="1"/>
</dbReference>
<comment type="caution">
    <text evidence="2">The sequence shown here is derived from an EMBL/GenBank/DDBJ whole genome shotgun (WGS) entry which is preliminary data.</text>
</comment>
<dbReference type="Gene3D" id="3.30.420.40">
    <property type="match status" value="1"/>
</dbReference>
<sequence length="155" mass="17011">MELKTSSIGSYLHHKLGVIARPFRPIENEIIGIDLGTTNSCVSVMERKLCFLSVYDFAVHKGAGTSKKNRPTSAYRGHVIIHRGRHGARATTAGNRAGGSGSPAKLASSSLSNSAGKKKRGFFLRMCNSSSCYLWTRRRKIHQSFKATNLYQTGH</sequence>
<gene>
    <name evidence="2" type="ORF">LVIROSA_LOCUS13312</name>
</gene>
<organism evidence="2 3">
    <name type="scientific">Lactuca virosa</name>
    <dbReference type="NCBI Taxonomy" id="75947"/>
    <lineage>
        <taxon>Eukaryota</taxon>
        <taxon>Viridiplantae</taxon>
        <taxon>Streptophyta</taxon>
        <taxon>Embryophyta</taxon>
        <taxon>Tracheophyta</taxon>
        <taxon>Spermatophyta</taxon>
        <taxon>Magnoliopsida</taxon>
        <taxon>eudicotyledons</taxon>
        <taxon>Gunneridae</taxon>
        <taxon>Pentapetalae</taxon>
        <taxon>asterids</taxon>
        <taxon>campanulids</taxon>
        <taxon>Asterales</taxon>
        <taxon>Asteraceae</taxon>
        <taxon>Cichorioideae</taxon>
        <taxon>Cichorieae</taxon>
        <taxon>Lactucinae</taxon>
        <taxon>Lactuca</taxon>
    </lineage>
</organism>
<reference evidence="2 3" key="1">
    <citation type="submission" date="2022-01" db="EMBL/GenBank/DDBJ databases">
        <authorList>
            <person name="Xiong W."/>
            <person name="Schranz E."/>
        </authorList>
    </citation>
    <scope>NUCLEOTIDE SEQUENCE [LARGE SCALE GENOMIC DNA]</scope>
</reference>
<protein>
    <submittedName>
        <fullName evidence="2">Uncharacterized protein</fullName>
    </submittedName>
</protein>
<dbReference type="InterPro" id="IPR018181">
    <property type="entry name" value="Heat_shock_70_CS"/>
</dbReference>
<feature type="region of interest" description="Disordered" evidence="1">
    <location>
        <begin position="85"/>
        <end position="114"/>
    </location>
</feature>
<evidence type="ECO:0000313" key="3">
    <source>
        <dbReference type="Proteomes" id="UP001157418"/>
    </source>
</evidence>
<dbReference type="AlphaFoldDB" id="A0AAU9ML63"/>
<evidence type="ECO:0000313" key="2">
    <source>
        <dbReference type="EMBL" id="CAH1426221.1"/>
    </source>
</evidence>
<evidence type="ECO:0000256" key="1">
    <source>
        <dbReference type="SAM" id="MobiDB-lite"/>
    </source>
</evidence>
<keyword evidence="3" id="KW-1185">Reference proteome</keyword>
<feature type="compositionally biased region" description="Low complexity" evidence="1">
    <location>
        <begin position="102"/>
        <end position="114"/>
    </location>
</feature>